<keyword evidence="1" id="KW-0175">Coiled coil</keyword>
<gene>
    <name evidence="2" type="primary">LOC114340024</name>
</gene>
<dbReference type="RefSeq" id="XP_028146536.1">
    <property type="nucleotide sequence ID" value="XM_028290735.1"/>
</dbReference>
<proteinExistence type="predicted"/>
<evidence type="ECO:0000313" key="2">
    <source>
        <dbReference type="RefSeq" id="XP_028146536.1"/>
    </source>
</evidence>
<protein>
    <submittedName>
        <fullName evidence="2">Uncharacterized protein LOC114340024</fullName>
    </submittedName>
</protein>
<accession>A0A6P7GB43</accession>
<organism evidence="2">
    <name type="scientific">Diabrotica virgifera virgifera</name>
    <name type="common">western corn rootworm</name>
    <dbReference type="NCBI Taxonomy" id="50390"/>
    <lineage>
        <taxon>Eukaryota</taxon>
        <taxon>Metazoa</taxon>
        <taxon>Ecdysozoa</taxon>
        <taxon>Arthropoda</taxon>
        <taxon>Hexapoda</taxon>
        <taxon>Insecta</taxon>
        <taxon>Pterygota</taxon>
        <taxon>Neoptera</taxon>
        <taxon>Endopterygota</taxon>
        <taxon>Coleoptera</taxon>
        <taxon>Polyphaga</taxon>
        <taxon>Cucujiformia</taxon>
        <taxon>Chrysomeloidea</taxon>
        <taxon>Chrysomelidae</taxon>
        <taxon>Galerucinae</taxon>
        <taxon>Diabroticina</taxon>
        <taxon>Diabroticites</taxon>
        <taxon>Diabrotica</taxon>
    </lineage>
</organism>
<name>A0A6P7GB43_DIAVI</name>
<feature type="coiled-coil region" evidence="1">
    <location>
        <begin position="64"/>
        <end position="91"/>
    </location>
</feature>
<reference evidence="2" key="1">
    <citation type="submission" date="2025-08" db="UniProtKB">
        <authorList>
            <consortium name="RefSeq"/>
        </authorList>
    </citation>
    <scope>IDENTIFICATION</scope>
    <source>
        <tissue evidence="2">Whole insect</tissue>
    </source>
</reference>
<sequence>MVSKCSSCNDDLLDKFVACDSCHVTVHQSEHCTGLCASELRAVVIQKRTLMYFCADCRLSFKSVPKLIREIDNFKNELSALKQDMLKLKAEKGANSFSVDDVVNELHEREKRSKNILIFNLPELSNTSEDASQVKSILSKAHASINTNEVKILRFGNVNKNGHRPIKVIFSSASDALHVIKNKQTVSREKKIYFILDQTPNQRKLLDSLRSELSERQNAGE</sequence>
<feature type="non-terminal residue" evidence="2">
    <location>
        <position position="221"/>
    </location>
</feature>
<dbReference type="InParanoid" id="A0A6P7GB43"/>
<dbReference type="AlphaFoldDB" id="A0A6P7GB43"/>
<evidence type="ECO:0000256" key="1">
    <source>
        <dbReference type="SAM" id="Coils"/>
    </source>
</evidence>